<dbReference type="PANTHER" id="PTHR43439">
    <property type="entry name" value="PHENYLACETATE-COENZYME A LIGASE"/>
    <property type="match status" value="1"/>
</dbReference>
<keyword evidence="2" id="KW-0597">Phosphoprotein</keyword>
<dbReference type="InterPro" id="IPR020845">
    <property type="entry name" value="AMP-binding_CS"/>
</dbReference>
<sequence length="539" mass="60285">MAQTIALPLPGIEHGKRILASVVETRARDGPESTWVSVPIDNEDLSRGFEDISFQQLNNAANHAARWLSEHLPGTSEPFQCFAYAGPKDFRYPILAVAAAKIQKVMVLPSPLVTAEAQLRILKHERCTVYLRPSSMASQVDAILREAPHIQTVDVPEIDEFIREDEAVPYIYGKTWEEGKDDPWLVFHTSGTTGYPKPVTYTHSMMAFPDIAASLPDVELGYIHQYAYRRWYTPVPSLHFLGTVMTLAIPTFLHMTTVVGPPVPPSAEIITKTLQYGQVEGAILPPALIDVLCQTSSGLDALRQLKFVHYAGAPLSKETGDQLASHVRIVPCIGSTEAGGYFTLIHDHRDAWDYTSFQEYAGAVFENRLSNLYELVFIRRPGDSPQQVFKLYPDLDRFETKDLWIEHPVHKGLWKIIGRTDDYVYLSHADGLHASLLEPEIEAHPRVRSALIGGHGRPAPVIIVELFSTEEGETQEELISSLQPYIEKVNARVHDCVRLSTKRVIIAAEEKPFIRTIKGSVARMQTLGLYEDEIAALFS</sequence>
<dbReference type="STRING" id="1403190.A0A0F0IRL4"/>
<dbReference type="PROSITE" id="PS00455">
    <property type="entry name" value="AMP_BINDING"/>
    <property type="match status" value="1"/>
</dbReference>
<dbReference type="InterPro" id="IPR000873">
    <property type="entry name" value="AMP-dep_synth/lig_dom"/>
</dbReference>
<evidence type="ECO:0000256" key="2">
    <source>
        <dbReference type="ARBA" id="ARBA00022553"/>
    </source>
</evidence>
<dbReference type="PANTHER" id="PTHR43439:SF2">
    <property type="entry name" value="ENZYME, PUTATIVE (JCVI)-RELATED"/>
    <property type="match status" value="1"/>
</dbReference>
<dbReference type="InterPro" id="IPR042099">
    <property type="entry name" value="ANL_N_sf"/>
</dbReference>
<accession>A0A0F0IRL4</accession>
<dbReference type="Gene3D" id="3.40.50.12780">
    <property type="entry name" value="N-terminal domain of ligase-like"/>
    <property type="match status" value="1"/>
</dbReference>
<dbReference type="Proteomes" id="UP000033540">
    <property type="component" value="Unassembled WGS sequence"/>
</dbReference>
<proteinExistence type="predicted"/>
<name>A0A0F0IRL4_ASPPU</name>
<evidence type="ECO:0000313" key="5">
    <source>
        <dbReference type="Proteomes" id="UP000033540"/>
    </source>
</evidence>
<dbReference type="EMBL" id="JZEE01000037">
    <property type="protein sequence ID" value="KJK68523.1"/>
    <property type="molecule type" value="Genomic_DNA"/>
</dbReference>
<dbReference type="SUPFAM" id="SSF56801">
    <property type="entry name" value="Acetyl-CoA synthetase-like"/>
    <property type="match status" value="1"/>
</dbReference>
<keyword evidence="1" id="KW-0596">Phosphopantetheine</keyword>
<dbReference type="InterPro" id="IPR051414">
    <property type="entry name" value="Adenylate-forming_Reductase"/>
</dbReference>
<evidence type="ECO:0000259" key="3">
    <source>
        <dbReference type="Pfam" id="PF00501"/>
    </source>
</evidence>
<feature type="domain" description="AMP-dependent synthetase/ligase" evidence="3">
    <location>
        <begin position="45"/>
        <end position="349"/>
    </location>
</feature>
<organism evidence="4 5">
    <name type="scientific">Aspergillus parasiticus (strain ATCC 56775 / NRRL 5862 / SRRC 143 / SU-1)</name>
    <dbReference type="NCBI Taxonomy" id="1403190"/>
    <lineage>
        <taxon>Eukaryota</taxon>
        <taxon>Fungi</taxon>
        <taxon>Dikarya</taxon>
        <taxon>Ascomycota</taxon>
        <taxon>Pezizomycotina</taxon>
        <taxon>Eurotiomycetes</taxon>
        <taxon>Eurotiomycetidae</taxon>
        <taxon>Eurotiales</taxon>
        <taxon>Aspergillaceae</taxon>
        <taxon>Aspergillus</taxon>
        <taxon>Aspergillus subgen. Circumdati</taxon>
    </lineage>
</organism>
<dbReference type="Pfam" id="PF23562">
    <property type="entry name" value="AMP-binding_C_3"/>
    <property type="match status" value="1"/>
</dbReference>
<dbReference type="AlphaFoldDB" id="A0A0F0IRL4"/>
<protein>
    <submittedName>
        <fullName evidence="4">AMP-binding enzyme</fullName>
    </submittedName>
</protein>
<gene>
    <name evidence="4" type="ORF">P875_00075927</name>
</gene>
<comment type="caution">
    <text evidence="4">The sequence shown here is derived from an EMBL/GenBank/DDBJ whole genome shotgun (WGS) entry which is preliminary data.</text>
</comment>
<reference evidence="4 5" key="1">
    <citation type="submission" date="2015-02" db="EMBL/GenBank/DDBJ databases">
        <title>Draft genome sequence of Aspergillus parasiticus SU-1.</title>
        <authorList>
            <person name="Yu J."/>
            <person name="Fedorova N."/>
            <person name="Yin Y."/>
            <person name="Losada L."/>
            <person name="Zafar N."/>
            <person name="Taujale R."/>
            <person name="Ehrlich K.C."/>
            <person name="Bhatnagar D."/>
            <person name="Cleveland T.E."/>
            <person name="Bennett J.W."/>
            <person name="Nierman W.C."/>
        </authorList>
    </citation>
    <scope>NUCLEOTIDE SEQUENCE [LARGE SCALE GENOMIC DNA]</scope>
    <source>
        <strain evidence="5">ATCC 56775 / NRRL 5862 / SRRC 143 / SU-1</strain>
    </source>
</reference>
<evidence type="ECO:0000313" key="4">
    <source>
        <dbReference type="EMBL" id="KJK68523.1"/>
    </source>
</evidence>
<evidence type="ECO:0000256" key="1">
    <source>
        <dbReference type="ARBA" id="ARBA00022450"/>
    </source>
</evidence>
<dbReference type="OrthoDB" id="429813at2759"/>
<dbReference type="Pfam" id="PF00501">
    <property type="entry name" value="AMP-binding"/>
    <property type="match status" value="1"/>
</dbReference>